<dbReference type="SUPFAM" id="SSF51735">
    <property type="entry name" value="NAD(P)-binding Rossmann-fold domains"/>
    <property type="match status" value="1"/>
</dbReference>
<reference evidence="17 18" key="1">
    <citation type="submission" date="2017-03" db="EMBL/GenBank/DDBJ databases">
        <authorList>
            <person name="Afonso C.L."/>
            <person name="Miller P.J."/>
            <person name="Scott M.A."/>
            <person name="Spackman E."/>
            <person name="Goraichik I."/>
            <person name="Dimitrov K.M."/>
            <person name="Suarez D.L."/>
            <person name="Swayne D.E."/>
        </authorList>
    </citation>
    <scope>NUCLEOTIDE SEQUENCE [LARGE SCALE GENOMIC DNA]</scope>
    <source>
        <strain evidence="17 18">CECT 7691</strain>
    </source>
</reference>
<dbReference type="GO" id="GO:0004300">
    <property type="term" value="F:enoyl-CoA hydratase activity"/>
    <property type="evidence" value="ECO:0007669"/>
    <property type="project" value="UniProtKB-ARBA"/>
</dbReference>
<dbReference type="RefSeq" id="WP_085883893.1">
    <property type="nucleotide sequence ID" value="NZ_FWFR01000002.1"/>
</dbReference>
<evidence type="ECO:0000259" key="16">
    <source>
        <dbReference type="Pfam" id="PF02737"/>
    </source>
</evidence>
<dbReference type="InterPro" id="IPR036291">
    <property type="entry name" value="NAD(P)-bd_dom_sf"/>
</dbReference>
<dbReference type="PROSITE" id="PS00166">
    <property type="entry name" value="ENOYL_COA_HYDRATASE"/>
    <property type="match status" value="1"/>
</dbReference>
<evidence type="ECO:0000313" key="18">
    <source>
        <dbReference type="Proteomes" id="UP000193200"/>
    </source>
</evidence>
<evidence type="ECO:0000256" key="1">
    <source>
        <dbReference type="ARBA" id="ARBA00004275"/>
    </source>
</evidence>
<feature type="domain" description="3-hydroxyacyl-CoA dehydrogenase C-terminal" evidence="15">
    <location>
        <begin position="482"/>
        <end position="568"/>
    </location>
</feature>
<dbReference type="GO" id="GO:0003857">
    <property type="term" value="F:(3S)-3-hydroxyacyl-CoA dehydrogenase (NAD+) activity"/>
    <property type="evidence" value="ECO:0007669"/>
    <property type="project" value="UniProtKB-EC"/>
</dbReference>
<dbReference type="SUPFAM" id="SSF52096">
    <property type="entry name" value="ClpP/crotonase"/>
    <property type="match status" value="1"/>
</dbReference>
<comment type="similarity">
    <text evidence="14">Belongs to the enoyl-CoA hydratase/isomerase family.</text>
</comment>
<dbReference type="InterPro" id="IPR006108">
    <property type="entry name" value="3HC_DH_C"/>
</dbReference>
<dbReference type="CDD" id="cd06558">
    <property type="entry name" value="crotonase-like"/>
    <property type="match status" value="1"/>
</dbReference>
<evidence type="ECO:0000256" key="3">
    <source>
        <dbReference type="ARBA" id="ARBA00008750"/>
    </source>
</evidence>
<dbReference type="InterPro" id="IPR006176">
    <property type="entry name" value="3-OHacyl-CoA_DH_NAD-bd"/>
</dbReference>
<evidence type="ECO:0000256" key="2">
    <source>
        <dbReference type="ARBA" id="ARBA00005005"/>
    </source>
</evidence>
<evidence type="ECO:0000256" key="8">
    <source>
        <dbReference type="ARBA" id="ARBA00023098"/>
    </source>
</evidence>
<keyword evidence="18" id="KW-1185">Reference proteome</keyword>
<evidence type="ECO:0000256" key="7">
    <source>
        <dbReference type="ARBA" id="ARBA00023027"/>
    </source>
</evidence>
<comment type="subcellular location">
    <subcellularLocation>
        <location evidence="1">Peroxisome</location>
    </subcellularLocation>
</comment>
<evidence type="ECO:0000256" key="12">
    <source>
        <dbReference type="ARBA" id="ARBA00023268"/>
    </source>
</evidence>
<keyword evidence="5" id="KW-0442">Lipid degradation</keyword>
<evidence type="ECO:0000256" key="10">
    <source>
        <dbReference type="ARBA" id="ARBA00023235"/>
    </source>
</evidence>
<comment type="catalytic activity">
    <reaction evidence="13">
        <text>a (3S)-3-hydroxyacyl-CoA + NAD(+) = a 3-oxoacyl-CoA + NADH + H(+)</text>
        <dbReference type="Rhea" id="RHEA:22432"/>
        <dbReference type="ChEBI" id="CHEBI:15378"/>
        <dbReference type="ChEBI" id="CHEBI:57318"/>
        <dbReference type="ChEBI" id="CHEBI:57540"/>
        <dbReference type="ChEBI" id="CHEBI:57945"/>
        <dbReference type="ChEBI" id="CHEBI:90726"/>
        <dbReference type="EC" id="1.1.1.35"/>
    </reaction>
</comment>
<evidence type="ECO:0000256" key="9">
    <source>
        <dbReference type="ARBA" id="ARBA00023140"/>
    </source>
</evidence>
<protein>
    <submittedName>
        <fullName evidence="17">Fatty acid oxidation complex subunit alpha</fullName>
    </submittedName>
</protein>
<dbReference type="SUPFAM" id="SSF48179">
    <property type="entry name" value="6-phosphogluconate dehydrogenase C-terminal domain-like"/>
    <property type="match status" value="2"/>
</dbReference>
<dbReference type="EMBL" id="FWFR01000002">
    <property type="protein sequence ID" value="SLN57866.1"/>
    <property type="molecule type" value="Genomic_DNA"/>
</dbReference>
<evidence type="ECO:0000313" key="17">
    <source>
        <dbReference type="EMBL" id="SLN57866.1"/>
    </source>
</evidence>
<keyword evidence="8" id="KW-0443">Lipid metabolism</keyword>
<dbReference type="InterPro" id="IPR029045">
    <property type="entry name" value="ClpP/crotonase-like_dom_sf"/>
</dbReference>
<dbReference type="Gene3D" id="1.10.1040.50">
    <property type="match status" value="1"/>
</dbReference>
<evidence type="ECO:0000259" key="15">
    <source>
        <dbReference type="Pfam" id="PF00725"/>
    </source>
</evidence>
<dbReference type="UniPathway" id="UPA00659"/>
<dbReference type="Pfam" id="PF02737">
    <property type="entry name" value="3HCDH_N"/>
    <property type="match status" value="1"/>
</dbReference>
<evidence type="ECO:0000256" key="4">
    <source>
        <dbReference type="ARBA" id="ARBA00022832"/>
    </source>
</evidence>
<comment type="pathway">
    <text evidence="2">Lipid metabolism; fatty acid beta-oxidation.</text>
</comment>
<dbReference type="OrthoDB" id="9771883at2"/>
<dbReference type="PANTHER" id="PTHR23309">
    <property type="entry name" value="3-HYDROXYACYL-COA DEHYROGENASE"/>
    <property type="match status" value="1"/>
</dbReference>
<organism evidence="17 18">
    <name type="scientific">Oceanibacterium hippocampi</name>
    <dbReference type="NCBI Taxonomy" id="745714"/>
    <lineage>
        <taxon>Bacteria</taxon>
        <taxon>Pseudomonadati</taxon>
        <taxon>Pseudomonadota</taxon>
        <taxon>Alphaproteobacteria</taxon>
        <taxon>Sneathiellales</taxon>
        <taxon>Sneathiellaceae</taxon>
        <taxon>Oceanibacterium</taxon>
    </lineage>
</organism>
<evidence type="ECO:0000256" key="5">
    <source>
        <dbReference type="ARBA" id="ARBA00022963"/>
    </source>
</evidence>
<evidence type="ECO:0000256" key="11">
    <source>
        <dbReference type="ARBA" id="ARBA00023239"/>
    </source>
</evidence>
<dbReference type="FunFam" id="3.40.50.720:FF:000009">
    <property type="entry name" value="Fatty oxidation complex, alpha subunit"/>
    <property type="match status" value="1"/>
</dbReference>
<dbReference type="Proteomes" id="UP000193200">
    <property type="component" value="Unassembled WGS sequence"/>
</dbReference>
<feature type="domain" description="3-hydroxyacyl-CoA dehydrogenase NAD binding" evidence="16">
    <location>
        <begin position="302"/>
        <end position="477"/>
    </location>
</feature>
<sequence>MTALTDYVNFEKRGRIGMIVVDYPPVNALSHAVRLGIQKGIEAAAADDAVKAVVLLCKGRTFFAGADITEFGKPMKDPGLREVLETVEGSTKPVVAALHGTALGGGLETALACHYRVCNPTARVGLPEVKLGILPGAGGTQRLPRVVGVERALKMIVSGDPILAKDGLSDGLVDEVVEGDLTEGAIAFAEKIVDEGRPAVKISERDEKVAAARGKPEIFENFRKSIARKSRGFEAPENCIKTVEAAVNMPFAEGMAEERRLFEELYVGQQSAAQRYFFFAERQAAKIPDVPADTKRRPIASAGIIGAGTMGGGIAMNFANVGIPVTLVEATQEALDRGIAVIAKNYATSVSRGSIDQATMDKRMAQISGTTDYAVLADKDIVIEAVFEEMGLKKEIFGKLDKVCKKGAILASNTSTLDVDEIAASTSRPEDVIGLHFFSPANVMRLLEIVRGKKTAKDVIATSMDLAKAIRKVGVLVGVCDGFVGNRMLAARGREAEALVLEGAMPEDVDRVIFDFGFPMGPFAMADLAGLDVGWRIRQGKGMTSEVPDSLCELGRFGQKTGAGYYKYEGRNAVPDQVTRDIVLKASKNAGIERRSIDDQEILERCLFPMVNEGAKILEEGLAIRPSDIDVVWVYGYGWPVYRGGPMFWADSIGLDKVVERMRSFRDQFGDQWEPAPLLERLASEGKGFKDYKG</sequence>
<dbReference type="InterPro" id="IPR001753">
    <property type="entry name" value="Enoyl-CoA_hydra/iso"/>
</dbReference>
<dbReference type="Gene3D" id="3.40.50.720">
    <property type="entry name" value="NAD(P)-binding Rossmann-like Domain"/>
    <property type="match status" value="1"/>
</dbReference>
<dbReference type="FunFam" id="1.10.1040.50:FF:000006">
    <property type="entry name" value="Peroxisomal bifunctional enzyme"/>
    <property type="match status" value="1"/>
</dbReference>
<dbReference type="Pfam" id="PF00378">
    <property type="entry name" value="ECH_1"/>
    <property type="match status" value="1"/>
</dbReference>
<accession>A0A1Y5TDE0</accession>
<dbReference type="InterPro" id="IPR008927">
    <property type="entry name" value="6-PGluconate_DH-like_C_sf"/>
</dbReference>
<keyword evidence="12" id="KW-0511">Multifunctional enzyme</keyword>
<comment type="similarity">
    <text evidence="3">In the N-terminal section; belongs to the enoyl-CoA hydratase/isomerase family.</text>
</comment>
<dbReference type="GO" id="GO:0070403">
    <property type="term" value="F:NAD+ binding"/>
    <property type="evidence" value="ECO:0007669"/>
    <property type="project" value="InterPro"/>
</dbReference>
<dbReference type="GO" id="GO:0006635">
    <property type="term" value="P:fatty acid beta-oxidation"/>
    <property type="evidence" value="ECO:0007669"/>
    <property type="project" value="UniProtKB-UniPathway"/>
</dbReference>
<evidence type="ECO:0000256" key="6">
    <source>
        <dbReference type="ARBA" id="ARBA00023002"/>
    </source>
</evidence>
<dbReference type="InParanoid" id="A0A1Y5TDE0"/>
<proteinExistence type="inferred from homology"/>
<dbReference type="Gene3D" id="3.90.226.10">
    <property type="entry name" value="2-enoyl-CoA Hydratase, Chain A, domain 1"/>
    <property type="match status" value="1"/>
</dbReference>
<keyword evidence="7" id="KW-0520">NAD</keyword>
<dbReference type="AlphaFoldDB" id="A0A1Y5TDE0"/>
<gene>
    <name evidence="17" type="primary">fadJ_2</name>
    <name evidence="17" type="ORF">OCH7691_02548</name>
</gene>
<evidence type="ECO:0000256" key="14">
    <source>
        <dbReference type="RuleBase" id="RU003707"/>
    </source>
</evidence>
<feature type="domain" description="3-hydroxyacyl-CoA dehydrogenase C-terminal" evidence="15">
    <location>
        <begin position="602"/>
        <end position="687"/>
    </location>
</feature>
<dbReference type="InterPro" id="IPR018376">
    <property type="entry name" value="Enoyl-CoA_hyd/isom_CS"/>
</dbReference>
<keyword evidence="4" id="KW-0276">Fatty acid metabolism</keyword>
<dbReference type="GO" id="GO:0016853">
    <property type="term" value="F:isomerase activity"/>
    <property type="evidence" value="ECO:0007669"/>
    <property type="project" value="UniProtKB-KW"/>
</dbReference>
<evidence type="ECO:0000256" key="13">
    <source>
        <dbReference type="ARBA" id="ARBA00049556"/>
    </source>
</evidence>
<dbReference type="Pfam" id="PF00725">
    <property type="entry name" value="3HCDH"/>
    <property type="match status" value="2"/>
</dbReference>
<keyword evidence="6" id="KW-0560">Oxidoreductase</keyword>
<keyword evidence="11" id="KW-0456">Lyase</keyword>
<name>A0A1Y5TDE0_9PROT</name>
<keyword evidence="10" id="KW-0413">Isomerase</keyword>
<keyword evidence="9" id="KW-0576">Peroxisome</keyword>